<dbReference type="Proteomes" id="UP001054837">
    <property type="component" value="Unassembled WGS sequence"/>
</dbReference>
<keyword evidence="2" id="KW-1185">Reference proteome</keyword>
<sequence length="76" mass="8258">MQETSDTLTQPTAIGGVSSILNAKTSTLTTRSTPGLTFYQIPPLHIRLYGIGIVVPFFTKNKAQGKDIGKLFFLKS</sequence>
<evidence type="ECO:0000313" key="2">
    <source>
        <dbReference type="Proteomes" id="UP001054837"/>
    </source>
</evidence>
<reference evidence="1 2" key="1">
    <citation type="submission" date="2021-06" db="EMBL/GenBank/DDBJ databases">
        <title>Caerostris darwini draft genome.</title>
        <authorList>
            <person name="Kono N."/>
            <person name="Arakawa K."/>
        </authorList>
    </citation>
    <scope>NUCLEOTIDE SEQUENCE [LARGE SCALE GENOMIC DNA]</scope>
</reference>
<dbReference type="EMBL" id="BPLQ01013115">
    <property type="protein sequence ID" value="GIY69893.1"/>
    <property type="molecule type" value="Genomic_DNA"/>
</dbReference>
<proteinExistence type="predicted"/>
<accession>A0AAV4VIF9</accession>
<organism evidence="1 2">
    <name type="scientific">Caerostris darwini</name>
    <dbReference type="NCBI Taxonomy" id="1538125"/>
    <lineage>
        <taxon>Eukaryota</taxon>
        <taxon>Metazoa</taxon>
        <taxon>Ecdysozoa</taxon>
        <taxon>Arthropoda</taxon>
        <taxon>Chelicerata</taxon>
        <taxon>Arachnida</taxon>
        <taxon>Araneae</taxon>
        <taxon>Araneomorphae</taxon>
        <taxon>Entelegynae</taxon>
        <taxon>Araneoidea</taxon>
        <taxon>Araneidae</taxon>
        <taxon>Caerostris</taxon>
    </lineage>
</organism>
<protein>
    <submittedName>
        <fullName evidence="1">Uncharacterized protein</fullName>
    </submittedName>
</protein>
<comment type="caution">
    <text evidence="1">The sequence shown here is derived from an EMBL/GenBank/DDBJ whole genome shotgun (WGS) entry which is preliminary data.</text>
</comment>
<evidence type="ECO:0000313" key="1">
    <source>
        <dbReference type="EMBL" id="GIY69893.1"/>
    </source>
</evidence>
<gene>
    <name evidence="1" type="ORF">CDAR_542661</name>
</gene>
<dbReference type="AlphaFoldDB" id="A0AAV4VIF9"/>
<name>A0AAV4VIF9_9ARAC</name>